<dbReference type="SMART" id="SM00091">
    <property type="entry name" value="PAS"/>
    <property type="match status" value="2"/>
</dbReference>
<accession>A0A1M7E407</accession>
<proteinExistence type="predicted"/>
<name>A0A1M7E407_9RHOB</name>
<keyword evidence="1" id="KW-0812">Transmembrane</keyword>
<protein>
    <submittedName>
        <fullName evidence="3">PAS domain-containing protein</fullName>
    </submittedName>
</protein>
<evidence type="ECO:0000313" key="3">
    <source>
        <dbReference type="EMBL" id="SHL86485.1"/>
    </source>
</evidence>
<feature type="domain" description="PAS" evidence="2">
    <location>
        <begin position="251"/>
        <end position="318"/>
    </location>
</feature>
<dbReference type="RefSeq" id="WP_073035099.1">
    <property type="nucleotide sequence ID" value="NZ_BMLR01000006.1"/>
</dbReference>
<dbReference type="InterPro" id="IPR035965">
    <property type="entry name" value="PAS-like_dom_sf"/>
</dbReference>
<evidence type="ECO:0000313" key="4">
    <source>
        <dbReference type="Proteomes" id="UP000183974"/>
    </source>
</evidence>
<feature type="domain" description="PAS" evidence="2">
    <location>
        <begin position="381"/>
        <end position="452"/>
    </location>
</feature>
<dbReference type="AlphaFoldDB" id="A0A1M7E407"/>
<evidence type="ECO:0000256" key="1">
    <source>
        <dbReference type="SAM" id="Phobius"/>
    </source>
</evidence>
<keyword evidence="4" id="KW-1185">Reference proteome</keyword>
<keyword evidence="1" id="KW-0472">Membrane</keyword>
<dbReference type="Pfam" id="PF13188">
    <property type="entry name" value="PAS_8"/>
    <property type="match status" value="1"/>
</dbReference>
<dbReference type="InterPro" id="IPR000014">
    <property type="entry name" value="PAS"/>
</dbReference>
<feature type="transmembrane region" description="Helical" evidence="1">
    <location>
        <begin position="6"/>
        <end position="27"/>
    </location>
</feature>
<dbReference type="STRING" id="337701.SAMN05444398_106182"/>
<dbReference type="EMBL" id="FRBR01000006">
    <property type="protein sequence ID" value="SHL86485.1"/>
    <property type="molecule type" value="Genomic_DNA"/>
</dbReference>
<dbReference type="Pfam" id="PF12860">
    <property type="entry name" value="PAS_7"/>
    <property type="match status" value="1"/>
</dbReference>
<gene>
    <name evidence="3" type="ORF">SAMN05444398_106182</name>
</gene>
<dbReference type="OrthoDB" id="9797304at2"/>
<dbReference type="Proteomes" id="UP000183974">
    <property type="component" value="Unassembled WGS sequence"/>
</dbReference>
<sequence length="506" mass="55887">MAGLPLWAWAVVPLVSMLIALGVVWLISALPGRGLSRTAQAQDLSSGGAHFLFEHDDLADHDLRIEITSCSPNNWLGIHDWLKYRFPDLPKSTRNLPDGETVLSAAEGTDDARLRIVRQGIITRLSLTDPATGDAAERQERMRLTVRQRKWGRCLNNASCGIVVSSDTGRILWTNTAFAAHGIRDATALFPDTGDLPTAGETKTGRHRLDEGAGSRWFETRTIRAEDNIIHYISNVTEIVTAETVRREFVQTLTKTFANLTTGLAVFDRDKQLALFNPALLDLTSLCPEFLSAQPNLMSFFDKLRDNHVLPEPRSYADWRSQILQMVEAASDGLYRETWSLPSGLTYRVTGRPHPDGAIAFLFEDITDEISLTRRFRSQVDLRQAVLDNLSDAVAVLSPTNTLLLCNDACSRLLGIDPDSCFAELGLRDLTRICNERIPDPAFWSRVESRLDARRLTDPIQAGLTSSDDEALTCRITPLPGGASMLTIGKVNPGWTPASHTLSDAG</sequence>
<organism evidence="3 4">
    <name type="scientific">Roseovarius pacificus</name>
    <dbReference type="NCBI Taxonomy" id="337701"/>
    <lineage>
        <taxon>Bacteria</taxon>
        <taxon>Pseudomonadati</taxon>
        <taxon>Pseudomonadota</taxon>
        <taxon>Alphaproteobacteria</taxon>
        <taxon>Rhodobacterales</taxon>
        <taxon>Roseobacteraceae</taxon>
        <taxon>Roseovarius</taxon>
    </lineage>
</organism>
<evidence type="ECO:0000259" key="2">
    <source>
        <dbReference type="SMART" id="SM00091"/>
    </source>
</evidence>
<keyword evidence="1" id="KW-1133">Transmembrane helix</keyword>
<reference evidence="3 4" key="1">
    <citation type="submission" date="2016-11" db="EMBL/GenBank/DDBJ databases">
        <authorList>
            <person name="Jaros S."/>
            <person name="Januszkiewicz K."/>
            <person name="Wedrychowicz H."/>
        </authorList>
    </citation>
    <scope>NUCLEOTIDE SEQUENCE [LARGE SCALE GENOMIC DNA]</scope>
    <source>
        <strain evidence="3 4">DSM 29589</strain>
    </source>
</reference>
<dbReference type="SUPFAM" id="SSF55785">
    <property type="entry name" value="PYP-like sensor domain (PAS domain)"/>
    <property type="match status" value="2"/>
</dbReference>